<proteinExistence type="predicted"/>
<accession>A0A5E6XX17</accession>
<name>A0A5E6XX17_PSEFL</name>
<evidence type="ECO:0000313" key="2">
    <source>
        <dbReference type="Proteomes" id="UP000344274"/>
    </source>
</evidence>
<dbReference type="EMBL" id="CABVHB010000115">
    <property type="protein sequence ID" value="VVN46162.1"/>
    <property type="molecule type" value="Genomic_DNA"/>
</dbReference>
<gene>
    <name evidence="1" type="ORF">PS673_05766</name>
</gene>
<reference evidence="1 2" key="1">
    <citation type="submission" date="2019-09" db="EMBL/GenBank/DDBJ databases">
        <authorList>
            <person name="Chandra G."/>
            <person name="Truman W A."/>
        </authorList>
    </citation>
    <scope>NUCLEOTIDE SEQUENCE [LARGE SCALE GENOMIC DNA]</scope>
    <source>
        <strain evidence="1">PS673</strain>
    </source>
</reference>
<evidence type="ECO:0000313" key="1">
    <source>
        <dbReference type="EMBL" id="VVN46162.1"/>
    </source>
</evidence>
<dbReference type="AlphaFoldDB" id="A0A5E6XX17"/>
<protein>
    <submittedName>
        <fullName evidence="1">Uncharacterized protein</fullName>
    </submittedName>
</protein>
<sequence>MFVGAEGMQAEPHVGRRIDRQGVVVAHQHRLAVPHHQQFWRKGAVESPERLVVLNRHVGVKTGVDTFGGACYDRGVRGLVVEPARPELTDGVVVQLPAVAHAAVELGAGLSGLEGDLRVELVPALVRPAFSWRTTFGRRADRMAVEEGFDLRFPRVAVQHVGILRRKRVQPRLAHEGFQRRGRRAAAGDVVRVLRGRRADDRNRESQGRCRQCRVGFSPSRQAVIGQ</sequence>
<organism evidence="1 2">
    <name type="scientific">Pseudomonas fluorescens</name>
    <dbReference type="NCBI Taxonomy" id="294"/>
    <lineage>
        <taxon>Bacteria</taxon>
        <taxon>Pseudomonadati</taxon>
        <taxon>Pseudomonadota</taxon>
        <taxon>Gammaproteobacteria</taxon>
        <taxon>Pseudomonadales</taxon>
        <taxon>Pseudomonadaceae</taxon>
        <taxon>Pseudomonas</taxon>
    </lineage>
</organism>
<dbReference type="Proteomes" id="UP000344274">
    <property type="component" value="Unassembled WGS sequence"/>
</dbReference>